<evidence type="ECO:0000313" key="3">
    <source>
        <dbReference type="Proteomes" id="UP001595075"/>
    </source>
</evidence>
<protein>
    <recommendedName>
        <fullName evidence="1">BTB domain-containing protein</fullName>
    </recommendedName>
</protein>
<dbReference type="Proteomes" id="UP001595075">
    <property type="component" value="Unassembled WGS sequence"/>
</dbReference>
<dbReference type="PANTHER" id="PTHR47843">
    <property type="entry name" value="BTB DOMAIN-CONTAINING PROTEIN-RELATED"/>
    <property type="match status" value="1"/>
</dbReference>
<evidence type="ECO:0000313" key="2">
    <source>
        <dbReference type="EMBL" id="KAL2066908.1"/>
    </source>
</evidence>
<dbReference type="PROSITE" id="PS50097">
    <property type="entry name" value="BTB"/>
    <property type="match status" value="1"/>
</dbReference>
<dbReference type="InterPro" id="IPR000210">
    <property type="entry name" value="BTB/POZ_dom"/>
</dbReference>
<dbReference type="SUPFAM" id="SSF54695">
    <property type="entry name" value="POZ domain"/>
    <property type="match status" value="1"/>
</dbReference>
<dbReference type="EMBL" id="JAZHXI010000010">
    <property type="protein sequence ID" value="KAL2066908.1"/>
    <property type="molecule type" value="Genomic_DNA"/>
</dbReference>
<proteinExistence type="predicted"/>
<dbReference type="PANTHER" id="PTHR47843:SF2">
    <property type="entry name" value="BTB DOMAIN-CONTAINING PROTEIN"/>
    <property type="match status" value="1"/>
</dbReference>
<dbReference type="CDD" id="cd18186">
    <property type="entry name" value="BTB_POZ_ZBTB_KLHL-like"/>
    <property type="match status" value="1"/>
</dbReference>
<dbReference type="InterPro" id="IPR011333">
    <property type="entry name" value="SKP1/BTB/POZ_sf"/>
</dbReference>
<reference evidence="2 3" key="1">
    <citation type="journal article" date="2024" name="Commun. Biol.">
        <title>Comparative genomic analysis of thermophilic fungi reveals convergent evolutionary adaptations and gene losses.</title>
        <authorList>
            <person name="Steindorff A.S."/>
            <person name="Aguilar-Pontes M.V."/>
            <person name="Robinson A.J."/>
            <person name="Andreopoulos B."/>
            <person name="LaButti K."/>
            <person name="Kuo A."/>
            <person name="Mondo S."/>
            <person name="Riley R."/>
            <person name="Otillar R."/>
            <person name="Haridas S."/>
            <person name="Lipzen A."/>
            <person name="Grimwood J."/>
            <person name="Schmutz J."/>
            <person name="Clum A."/>
            <person name="Reid I.D."/>
            <person name="Moisan M.C."/>
            <person name="Butler G."/>
            <person name="Nguyen T.T.M."/>
            <person name="Dewar K."/>
            <person name="Conant G."/>
            <person name="Drula E."/>
            <person name="Henrissat B."/>
            <person name="Hansel C."/>
            <person name="Singer S."/>
            <person name="Hutchinson M.I."/>
            <person name="de Vries R.P."/>
            <person name="Natvig D.O."/>
            <person name="Powell A.J."/>
            <person name="Tsang A."/>
            <person name="Grigoriev I.V."/>
        </authorList>
    </citation>
    <scope>NUCLEOTIDE SEQUENCE [LARGE SCALE GENOMIC DNA]</scope>
    <source>
        <strain evidence="2 3">CBS 494.80</strain>
    </source>
</reference>
<keyword evidence="3" id="KW-1185">Reference proteome</keyword>
<organism evidence="2 3">
    <name type="scientific">Oculimacula yallundae</name>
    <dbReference type="NCBI Taxonomy" id="86028"/>
    <lineage>
        <taxon>Eukaryota</taxon>
        <taxon>Fungi</taxon>
        <taxon>Dikarya</taxon>
        <taxon>Ascomycota</taxon>
        <taxon>Pezizomycotina</taxon>
        <taxon>Leotiomycetes</taxon>
        <taxon>Helotiales</taxon>
        <taxon>Ploettnerulaceae</taxon>
        <taxon>Oculimacula</taxon>
    </lineage>
</organism>
<comment type="caution">
    <text evidence="2">The sequence shown here is derived from an EMBL/GenBank/DDBJ whole genome shotgun (WGS) entry which is preliminary data.</text>
</comment>
<evidence type="ECO:0000259" key="1">
    <source>
        <dbReference type="PROSITE" id="PS50097"/>
    </source>
</evidence>
<dbReference type="Gene3D" id="3.30.710.10">
    <property type="entry name" value="Potassium Channel Kv1.1, Chain A"/>
    <property type="match status" value="1"/>
</dbReference>
<gene>
    <name evidence="2" type="ORF">VTL71DRAFT_1332</name>
</gene>
<dbReference type="Pfam" id="PF00651">
    <property type="entry name" value="BTB"/>
    <property type="match status" value="1"/>
</dbReference>
<feature type="domain" description="BTB" evidence="1">
    <location>
        <begin position="52"/>
        <end position="123"/>
    </location>
</feature>
<dbReference type="SMART" id="SM00225">
    <property type="entry name" value="BTB"/>
    <property type="match status" value="1"/>
</dbReference>
<sequence>MSSLDRTIRAQTEKERVRKEALKYRPVLNFTLVPLAPCISFSQTHTIRKPQTFVTIVAGQGKSVQSFVVHKALITYYSVFFRATFNSLFKEAISGIIELENVTSEAFGLVNHWLYFQDFPATPEEPLSLEILAKVWTAADKFKMPALQNYVSGLLCQLLVGRGSMSQDDGQVYEDKYQDYLACIKHIYFSTPAGEHKLKSLFLDVFHYHQVSYAERIEEFPIAFCQDVVKRLATAIPSSRRTWPQGNKSRFLVEEE</sequence>
<name>A0ABR4CCT6_9HELO</name>
<accession>A0ABR4CCT6</accession>